<gene>
    <name evidence="4" type="ORF">GCM10010123_45410</name>
</gene>
<organism evidence="4 5">
    <name type="scientific">Pilimelia anulata</name>
    <dbReference type="NCBI Taxonomy" id="53371"/>
    <lineage>
        <taxon>Bacteria</taxon>
        <taxon>Bacillati</taxon>
        <taxon>Actinomycetota</taxon>
        <taxon>Actinomycetes</taxon>
        <taxon>Micromonosporales</taxon>
        <taxon>Micromonosporaceae</taxon>
        <taxon>Pilimelia</taxon>
    </lineage>
</organism>
<evidence type="ECO:0000313" key="5">
    <source>
        <dbReference type="Proteomes" id="UP000649739"/>
    </source>
</evidence>
<dbReference type="PROSITE" id="PS51352">
    <property type="entry name" value="THIOREDOXIN_2"/>
    <property type="match status" value="1"/>
</dbReference>
<dbReference type="InterPro" id="IPR017937">
    <property type="entry name" value="Thioredoxin_CS"/>
</dbReference>
<comment type="caution">
    <text evidence="4">The sequence shown here is derived from an EMBL/GenBank/DDBJ whole genome shotgun (WGS) entry which is preliminary data.</text>
</comment>
<evidence type="ECO:0000259" key="3">
    <source>
        <dbReference type="PROSITE" id="PS51352"/>
    </source>
</evidence>
<evidence type="ECO:0000313" key="4">
    <source>
        <dbReference type="EMBL" id="GGK10329.1"/>
    </source>
</evidence>
<proteinExistence type="predicted"/>
<dbReference type="Pfam" id="PF00085">
    <property type="entry name" value="Thioredoxin"/>
    <property type="match status" value="1"/>
</dbReference>
<name>A0A8J3BKH5_9ACTN</name>
<reference evidence="4" key="1">
    <citation type="journal article" date="2014" name="Int. J. Syst. Evol. Microbiol.">
        <title>Complete genome sequence of Corynebacterium casei LMG S-19264T (=DSM 44701T), isolated from a smear-ripened cheese.</title>
        <authorList>
            <consortium name="US DOE Joint Genome Institute (JGI-PGF)"/>
            <person name="Walter F."/>
            <person name="Albersmeier A."/>
            <person name="Kalinowski J."/>
            <person name="Ruckert C."/>
        </authorList>
    </citation>
    <scope>NUCLEOTIDE SEQUENCE</scope>
    <source>
        <strain evidence="4">JCM 3090</strain>
    </source>
</reference>
<sequence>MDAEALVGAWVAAGALAAATGLGVWHRARSRRSWRPRPPAAATPPAADHGYPALITAAPAGTAAPANTPAAGAASATTAAGTAAPRTGPAEPGDLAALGAEPGAVTLVQFSSAFCAPCRATRRVLADVAARVDGLRHVEIDAESHLDVVRAHGIRRTPTVLIVDRAGRLVGRAVGQPSRDRVLAAVAPLLADGSA</sequence>
<keyword evidence="2" id="KW-1133">Transmembrane helix</keyword>
<dbReference type="PROSITE" id="PS00194">
    <property type="entry name" value="THIOREDOXIN_1"/>
    <property type="match status" value="1"/>
</dbReference>
<dbReference type="AlphaFoldDB" id="A0A8J3BKH5"/>
<dbReference type="SUPFAM" id="SSF52833">
    <property type="entry name" value="Thioredoxin-like"/>
    <property type="match status" value="1"/>
</dbReference>
<protein>
    <recommendedName>
        <fullName evidence="3">Thioredoxin domain-containing protein</fullName>
    </recommendedName>
</protein>
<keyword evidence="5" id="KW-1185">Reference proteome</keyword>
<feature type="region of interest" description="Disordered" evidence="1">
    <location>
        <begin position="29"/>
        <end position="52"/>
    </location>
</feature>
<dbReference type="EMBL" id="BMQB01000014">
    <property type="protein sequence ID" value="GGK10329.1"/>
    <property type="molecule type" value="Genomic_DNA"/>
</dbReference>
<dbReference type="RefSeq" id="WP_229784357.1">
    <property type="nucleotide sequence ID" value="NZ_BMQB01000014.1"/>
</dbReference>
<evidence type="ECO:0000256" key="2">
    <source>
        <dbReference type="SAM" id="Phobius"/>
    </source>
</evidence>
<dbReference type="CDD" id="cd02947">
    <property type="entry name" value="TRX_family"/>
    <property type="match status" value="1"/>
</dbReference>
<keyword evidence="2" id="KW-0812">Transmembrane</keyword>
<dbReference type="InterPro" id="IPR013766">
    <property type="entry name" value="Thioredoxin_domain"/>
</dbReference>
<evidence type="ECO:0000256" key="1">
    <source>
        <dbReference type="SAM" id="MobiDB-lite"/>
    </source>
</evidence>
<dbReference type="InterPro" id="IPR036249">
    <property type="entry name" value="Thioredoxin-like_sf"/>
</dbReference>
<reference evidence="4" key="2">
    <citation type="submission" date="2020-09" db="EMBL/GenBank/DDBJ databases">
        <authorList>
            <person name="Sun Q."/>
            <person name="Ohkuma M."/>
        </authorList>
    </citation>
    <scope>NUCLEOTIDE SEQUENCE</scope>
    <source>
        <strain evidence="4">JCM 3090</strain>
    </source>
</reference>
<dbReference type="Gene3D" id="3.40.30.10">
    <property type="entry name" value="Glutaredoxin"/>
    <property type="match status" value="1"/>
</dbReference>
<feature type="compositionally biased region" description="Low complexity" evidence="1">
    <location>
        <begin position="43"/>
        <end position="52"/>
    </location>
</feature>
<accession>A0A8J3BKH5</accession>
<keyword evidence="2" id="KW-0472">Membrane</keyword>
<feature type="transmembrane region" description="Helical" evidence="2">
    <location>
        <begin position="6"/>
        <end position="25"/>
    </location>
</feature>
<feature type="domain" description="Thioredoxin" evidence="3">
    <location>
        <begin position="64"/>
        <end position="191"/>
    </location>
</feature>
<dbReference type="Proteomes" id="UP000649739">
    <property type="component" value="Unassembled WGS sequence"/>
</dbReference>